<protein>
    <recommendedName>
        <fullName evidence="4">phosphoglycolate phosphatase</fullName>
        <ecNumber evidence="4">3.1.3.18</ecNumber>
    </recommendedName>
</protein>
<dbReference type="Gene3D" id="3.40.50.1000">
    <property type="entry name" value="HAD superfamily/HAD-like"/>
    <property type="match status" value="1"/>
</dbReference>
<evidence type="ECO:0000256" key="4">
    <source>
        <dbReference type="ARBA" id="ARBA00013078"/>
    </source>
</evidence>
<dbReference type="Pfam" id="PF13419">
    <property type="entry name" value="HAD_2"/>
    <property type="match status" value="1"/>
</dbReference>
<evidence type="ECO:0000256" key="3">
    <source>
        <dbReference type="ARBA" id="ARBA00006171"/>
    </source>
</evidence>
<dbReference type="EC" id="3.1.3.18" evidence="4"/>
<dbReference type="InterPro" id="IPR036412">
    <property type="entry name" value="HAD-like_sf"/>
</dbReference>
<dbReference type="InterPro" id="IPR041492">
    <property type="entry name" value="HAD_2"/>
</dbReference>
<dbReference type="NCBIfam" id="TIGR01509">
    <property type="entry name" value="HAD-SF-IA-v3"/>
    <property type="match status" value="1"/>
</dbReference>
<dbReference type="SUPFAM" id="SSF56784">
    <property type="entry name" value="HAD-like"/>
    <property type="match status" value="1"/>
</dbReference>
<dbReference type="InterPro" id="IPR050155">
    <property type="entry name" value="HAD-like_hydrolase_sf"/>
</dbReference>
<evidence type="ECO:0000313" key="6">
    <source>
        <dbReference type="Proteomes" id="UP000019678"/>
    </source>
</evidence>
<dbReference type="GO" id="GO:0005829">
    <property type="term" value="C:cytosol"/>
    <property type="evidence" value="ECO:0007669"/>
    <property type="project" value="TreeGrafter"/>
</dbReference>
<comment type="similarity">
    <text evidence="3">Belongs to the HAD-like hydrolase superfamily. CbbY/CbbZ/Gph/YieH family.</text>
</comment>
<dbReference type="STRING" id="1192034.CAP_1524"/>
<dbReference type="InterPro" id="IPR023198">
    <property type="entry name" value="PGP-like_dom2"/>
</dbReference>
<reference evidence="5 6" key="1">
    <citation type="submission" date="2013-05" db="EMBL/GenBank/DDBJ databases">
        <title>Genome assembly of Chondromyces apiculatus DSM 436.</title>
        <authorList>
            <person name="Sharma G."/>
            <person name="Khatri I."/>
            <person name="Kaur C."/>
            <person name="Mayilraj S."/>
            <person name="Subramanian S."/>
        </authorList>
    </citation>
    <scope>NUCLEOTIDE SEQUENCE [LARGE SCALE GENOMIC DNA]</scope>
    <source>
        <strain evidence="5 6">DSM 436</strain>
    </source>
</reference>
<dbReference type="NCBIfam" id="TIGR01549">
    <property type="entry name" value="HAD-SF-IA-v1"/>
    <property type="match status" value="1"/>
</dbReference>
<dbReference type="OrthoDB" id="9792518at2"/>
<dbReference type="SFLD" id="SFLDG01129">
    <property type="entry name" value="C1.5:_HAD__Beta-PGM__Phosphata"/>
    <property type="match status" value="1"/>
</dbReference>
<dbReference type="RefSeq" id="WP_044239196.1">
    <property type="nucleotide sequence ID" value="NZ_ASRX01000014.1"/>
</dbReference>
<dbReference type="InterPro" id="IPR006439">
    <property type="entry name" value="HAD-SF_hydro_IA"/>
</dbReference>
<dbReference type="SFLD" id="SFLDS00003">
    <property type="entry name" value="Haloacid_Dehalogenase"/>
    <property type="match status" value="1"/>
</dbReference>
<accession>A0A017TD25</accession>
<dbReference type="EMBL" id="ASRX01000014">
    <property type="protein sequence ID" value="EYF06827.1"/>
    <property type="molecule type" value="Genomic_DNA"/>
</dbReference>
<dbReference type="GO" id="GO:0006281">
    <property type="term" value="P:DNA repair"/>
    <property type="evidence" value="ECO:0007669"/>
    <property type="project" value="TreeGrafter"/>
</dbReference>
<comment type="catalytic activity">
    <reaction evidence="1">
        <text>2-phosphoglycolate + H2O = glycolate + phosphate</text>
        <dbReference type="Rhea" id="RHEA:14369"/>
        <dbReference type="ChEBI" id="CHEBI:15377"/>
        <dbReference type="ChEBI" id="CHEBI:29805"/>
        <dbReference type="ChEBI" id="CHEBI:43474"/>
        <dbReference type="ChEBI" id="CHEBI:58033"/>
        <dbReference type="EC" id="3.1.3.18"/>
    </reaction>
</comment>
<name>A0A017TD25_9BACT</name>
<sequence>MNIPAAVVFDLDGTLIDSRGDIVAAANHALSATGRRPLPAQLIVRFIGDGARALCARAAGLPEASEEVDPVLAEFLAYYRAHPVEFTRWMPGAHEVIEQLTEWDDLTIALCTNKPRAVTDAVLSALGVRSRFRAIIAEGDLAERKPSPAPLQWIARVLGLDTARLVMVGDGPQDIESARRAGARSVGLLNGYSTRERLAEAKPDVLIPTLLDLRDVVRRWRDATVRIVSVAR</sequence>
<dbReference type="eggNOG" id="COG0546">
    <property type="taxonomic scope" value="Bacteria"/>
</dbReference>
<proteinExistence type="inferred from homology"/>
<keyword evidence="6" id="KW-1185">Reference proteome</keyword>
<comment type="caution">
    <text evidence="5">The sequence shown here is derived from an EMBL/GenBank/DDBJ whole genome shotgun (WGS) entry which is preliminary data.</text>
</comment>
<dbReference type="PANTHER" id="PTHR43434">
    <property type="entry name" value="PHOSPHOGLYCOLATE PHOSPHATASE"/>
    <property type="match status" value="1"/>
</dbReference>
<dbReference type="SFLD" id="SFLDG01135">
    <property type="entry name" value="C1.5.6:_HAD__Beta-PGM__Phospha"/>
    <property type="match status" value="1"/>
</dbReference>
<dbReference type="AlphaFoldDB" id="A0A017TD25"/>
<dbReference type="Gene3D" id="1.10.150.240">
    <property type="entry name" value="Putative phosphatase, domain 2"/>
    <property type="match status" value="1"/>
</dbReference>
<comment type="pathway">
    <text evidence="2">Organic acid metabolism; glycolate biosynthesis; glycolate from 2-phosphoglycolate: step 1/1.</text>
</comment>
<evidence type="ECO:0000313" key="5">
    <source>
        <dbReference type="EMBL" id="EYF06827.1"/>
    </source>
</evidence>
<dbReference type="GO" id="GO:0008967">
    <property type="term" value="F:phosphoglycolate phosphatase activity"/>
    <property type="evidence" value="ECO:0007669"/>
    <property type="project" value="UniProtKB-EC"/>
</dbReference>
<gene>
    <name evidence="5" type="ORF">CAP_1524</name>
</gene>
<dbReference type="PANTHER" id="PTHR43434:SF1">
    <property type="entry name" value="PHOSPHOGLYCOLATE PHOSPHATASE"/>
    <property type="match status" value="1"/>
</dbReference>
<organism evidence="5 6">
    <name type="scientific">Chondromyces apiculatus DSM 436</name>
    <dbReference type="NCBI Taxonomy" id="1192034"/>
    <lineage>
        <taxon>Bacteria</taxon>
        <taxon>Pseudomonadati</taxon>
        <taxon>Myxococcota</taxon>
        <taxon>Polyangia</taxon>
        <taxon>Polyangiales</taxon>
        <taxon>Polyangiaceae</taxon>
        <taxon>Chondromyces</taxon>
    </lineage>
</organism>
<evidence type="ECO:0000256" key="2">
    <source>
        <dbReference type="ARBA" id="ARBA00004818"/>
    </source>
</evidence>
<dbReference type="Proteomes" id="UP000019678">
    <property type="component" value="Unassembled WGS sequence"/>
</dbReference>
<dbReference type="InterPro" id="IPR023214">
    <property type="entry name" value="HAD_sf"/>
</dbReference>
<evidence type="ECO:0000256" key="1">
    <source>
        <dbReference type="ARBA" id="ARBA00000830"/>
    </source>
</evidence>